<feature type="domain" description="Histidine kinase" evidence="5">
    <location>
        <begin position="68"/>
        <end position="316"/>
    </location>
</feature>
<dbReference type="SUPFAM" id="SSF47384">
    <property type="entry name" value="Homodimeric domain of signal transducing histidine kinase"/>
    <property type="match status" value="1"/>
</dbReference>
<evidence type="ECO:0000259" key="5">
    <source>
        <dbReference type="PROSITE" id="PS50109"/>
    </source>
</evidence>
<accession>A0A8I2H0V2</accession>
<protein>
    <recommendedName>
        <fullName evidence="2">histidine kinase</fullName>
        <ecNumber evidence="2">2.7.13.3</ecNumber>
    </recommendedName>
</protein>
<evidence type="ECO:0000256" key="3">
    <source>
        <dbReference type="ARBA" id="ARBA00022553"/>
    </source>
</evidence>
<dbReference type="EMBL" id="WEIA01000001">
    <property type="protein sequence ID" value="NLR20335.1"/>
    <property type="molecule type" value="Genomic_DNA"/>
</dbReference>
<gene>
    <name evidence="6" type="ORF">F9Y85_03155</name>
    <name evidence="7" type="ORF">R5H13_10405</name>
</gene>
<reference evidence="7 9" key="2">
    <citation type="submission" date="2023-10" db="EMBL/GenBank/DDBJ databases">
        <title>To unveil natural product biosynthetic capacity in Pseudoalteromonas.</title>
        <authorList>
            <person name="Wang J."/>
        </authorList>
    </citation>
    <scope>NUCLEOTIDE SEQUENCE [LARGE SCALE GENOMIC DNA]</scope>
    <source>
        <strain evidence="7 9">DSM 15914</strain>
    </source>
</reference>
<keyword evidence="4" id="KW-0175">Coiled coil</keyword>
<name>A0A8I2H0V2_9GAMM</name>
<keyword evidence="7" id="KW-0067">ATP-binding</keyword>
<dbReference type="EC" id="2.7.13.3" evidence="2"/>
<evidence type="ECO:0000313" key="6">
    <source>
        <dbReference type="EMBL" id="NLR20335.1"/>
    </source>
</evidence>
<organism evidence="6 8">
    <name type="scientific">Pseudoalteromonas maricaloris</name>
    <dbReference type="NCBI Taxonomy" id="184924"/>
    <lineage>
        <taxon>Bacteria</taxon>
        <taxon>Pseudomonadati</taxon>
        <taxon>Pseudomonadota</taxon>
        <taxon>Gammaproteobacteria</taxon>
        <taxon>Alteromonadales</taxon>
        <taxon>Pseudoalteromonadaceae</taxon>
        <taxon>Pseudoalteromonas</taxon>
    </lineage>
</organism>
<dbReference type="Proteomes" id="UP001304419">
    <property type="component" value="Chromosome 1"/>
</dbReference>
<evidence type="ECO:0000256" key="2">
    <source>
        <dbReference type="ARBA" id="ARBA00012438"/>
    </source>
</evidence>
<dbReference type="PANTHER" id="PTHR43065">
    <property type="entry name" value="SENSOR HISTIDINE KINASE"/>
    <property type="match status" value="1"/>
</dbReference>
<keyword evidence="6" id="KW-0808">Transferase</keyword>
<dbReference type="Gene3D" id="1.10.287.130">
    <property type="match status" value="1"/>
</dbReference>
<evidence type="ECO:0000256" key="4">
    <source>
        <dbReference type="SAM" id="Coils"/>
    </source>
</evidence>
<dbReference type="EMBL" id="CP137578">
    <property type="protein sequence ID" value="WOX27084.1"/>
    <property type="molecule type" value="Genomic_DNA"/>
</dbReference>
<dbReference type="SMART" id="SM00387">
    <property type="entry name" value="HATPase_c"/>
    <property type="match status" value="1"/>
</dbReference>
<keyword evidence="6" id="KW-0418">Kinase</keyword>
<evidence type="ECO:0000256" key="1">
    <source>
        <dbReference type="ARBA" id="ARBA00000085"/>
    </source>
</evidence>
<dbReference type="InterPro" id="IPR004358">
    <property type="entry name" value="Sig_transdc_His_kin-like_C"/>
</dbReference>
<keyword evidence="3" id="KW-0597">Phosphoprotein</keyword>
<dbReference type="PROSITE" id="PS50109">
    <property type="entry name" value="HIS_KIN"/>
    <property type="match status" value="1"/>
</dbReference>
<keyword evidence="9" id="KW-1185">Reference proteome</keyword>
<dbReference type="PRINTS" id="PR00344">
    <property type="entry name" value="BCTRLSENSOR"/>
</dbReference>
<proteinExistence type="predicted"/>
<dbReference type="PANTHER" id="PTHR43065:SF50">
    <property type="entry name" value="HISTIDINE KINASE"/>
    <property type="match status" value="1"/>
</dbReference>
<dbReference type="InterPro" id="IPR003661">
    <property type="entry name" value="HisK_dim/P_dom"/>
</dbReference>
<comment type="catalytic activity">
    <reaction evidence="1">
        <text>ATP + protein L-histidine = ADP + protein N-phospho-L-histidine.</text>
        <dbReference type="EC" id="2.7.13.3"/>
    </reaction>
</comment>
<reference evidence="6" key="1">
    <citation type="submission" date="2019-10" db="EMBL/GenBank/DDBJ databases">
        <authorList>
            <person name="Paulsen S."/>
        </authorList>
    </citation>
    <scope>NUCLEOTIDE SEQUENCE</scope>
    <source>
        <strain evidence="6">LMG 19692</strain>
    </source>
</reference>
<evidence type="ECO:0000313" key="8">
    <source>
        <dbReference type="Proteomes" id="UP000646877"/>
    </source>
</evidence>
<dbReference type="InterPro" id="IPR036890">
    <property type="entry name" value="HATPase_C_sf"/>
</dbReference>
<dbReference type="AlphaFoldDB" id="A0A8I2H0V2"/>
<dbReference type="InterPro" id="IPR005467">
    <property type="entry name" value="His_kinase_dom"/>
</dbReference>
<dbReference type="RefSeq" id="WP_039497677.1">
    <property type="nucleotide sequence ID" value="NZ_CBCSDF010000006.1"/>
</dbReference>
<evidence type="ECO:0000313" key="7">
    <source>
        <dbReference type="EMBL" id="WOX27084.1"/>
    </source>
</evidence>
<feature type="coiled-coil region" evidence="4">
    <location>
        <begin position="7"/>
        <end position="56"/>
    </location>
</feature>
<dbReference type="Proteomes" id="UP000646877">
    <property type="component" value="Unassembled WGS sequence"/>
</dbReference>
<keyword evidence="7" id="KW-0547">Nucleotide-binding</keyword>
<dbReference type="GO" id="GO:0000155">
    <property type="term" value="F:phosphorelay sensor kinase activity"/>
    <property type="evidence" value="ECO:0007669"/>
    <property type="project" value="InterPro"/>
</dbReference>
<dbReference type="SUPFAM" id="SSF55874">
    <property type="entry name" value="ATPase domain of HSP90 chaperone/DNA topoisomerase II/histidine kinase"/>
    <property type="match status" value="1"/>
</dbReference>
<dbReference type="InterPro" id="IPR036097">
    <property type="entry name" value="HisK_dim/P_sf"/>
</dbReference>
<evidence type="ECO:0000313" key="9">
    <source>
        <dbReference type="Proteomes" id="UP001304419"/>
    </source>
</evidence>
<dbReference type="GO" id="GO:0005524">
    <property type="term" value="F:ATP binding"/>
    <property type="evidence" value="ECO:0007669"/>
    <property type="project" value="UniProtKB-KW"/>
</dbReference>
<dbReference type="InterPro" id="IPR003594">
    <property type="entry name" value="HATPase_dom"/>
</dbReference>
<dbReference type="Gene3D" id="3.30.565.10">
    <property type="entry name" value="Histidine kinase-like ATPase, C-terminal domain"/>
    <property type="match status" value="1"/>
</dbReference>
<dbReference type="Pfam" id="PF02518">
    <property type="entry name" value="HATPase_c"/>
    <property type="match status" value="1"/>
</dbReference>
<dbReference type="CDD" id="cd00082">
    <property type="entry name" value="HisKA"/>
    <property type="match status" value="1"/>
</dbReference>
<sequence length="316" mass="35373">MSEYNDYKKAYLRERRARDEVESLLEEKTRALYSANQTLERQLAQLKNQQAVLINNERMATLGTLSAGVAHELNNPLAYVAGNLESLNYYISPILQLLETVKLLEQNELRGEQLEARLIDIYLRQRIDEITNDLPDLVHDTLHGCERIKTIVNDLMNFSRSNNDSFGRASLKSIVEDTLRLLHGQLKGYELTVAVEDVPNIYCKEGALKQAIINLLVNAKYAVDMSHKSHKSIEVLLAPGNDQDIILSVSDNGIGIDADVLPRLFDPFFTTKPVGEGTGMGLAVTHAIVKEHKGKIDVQSQEGVGSQFTISFPLEQ</sequence>